<dbReference type="VEuPathDB" id="VectorBase:GBRI043996"/>
<dbReference type="GO" id="GO:0043161">
    <property type="term" value="P:proteasome-mediated ubiquitin-dependent protein catabolic process"/>
    <property type="evidence" value="ECO:0007669"/>
    <property type="project" value="InterPro"/>
</dbReference>
<evidence type="ECO:0000259" key="1">
    <source>
        <dbReference type="PROSITE" id="PS50897"/>
    </source>
</evidence>
<dbReference type="InterPro" id="IPR006595">
    <property type="entry name" value="CTLH_C"/>
</dbReference>
<dbReference type="AlphaFoldDB" id="A0A1A9X4J6"/>
<evidence type="ECO:0000313" key="3">
    <source>
        <dbReference type="Proteomes" id="UP000091820"/>
    </source>
</evidence>
<dbReference type="Pfam" id="PF10607">
    <property type="entry name" value="CTLH"/>
    <property type="match status" value="1"/>
</dbReference>
<dbReference type="InterPro" id="IPR013144">
    <property type="entry name" value="CRA_dom"/>
</dbReference>
<evidence type="ECO:0000313" key="2">
    <source>
        <dbReference type="EnsemblMetazoa" id="GBRI043996-PA"/>
    </source>
</evidence>
<dbReference type="GO" id="GO:0004842">
    <property type="term" value="F:ubiquitin-protein transferase activity"/>
    <property type="evidence" value="ECO:0007669"/>
    <property type="project" value="InterPro"/>
</dbReference>
<accession>A0A1A9X4J6</accession>
<dbReference type="SMART" id="SM00757">
    <property type="entry name" value="CRA"/>
    <property type="match status" value="1"/>
</dbReference>
<feature type="domain" description="CTLH" evidence="1">
    <location>
        <begin position="187"/>
        <end position="244"/>
    </location>
</feature>
<keyword evidence="3" id="KW-1185">Reference proteome</keyword>
<dbReference type="SMART" id="SM00668">
    <property type="entry name" value="CTLH"/>
    <property type="match status" value="1"/>
</dbReference>
<dbReference type="PANTHER" id="PTHR12170:SF3">
    <property type="entry name" value="GH10162P"/>
    <property type="match status" value="1"/>
</dbReference>
<dbReference type="STRING" id="37001.A0A1A9X4J6"/>
<dbReference type="PROSITE" id="PS50897">
    <property type="entry name" value="CTLH"/>
    <property type="match status" value="1"/>
</dbReference>
<reference evidence="2" key="2">
    <citation type="submission" date="2020-05" db="UniProtKB">
        <authorList>
            <consortium name="EnsemblMetazoa"/>
        </authorList>
    </citation>
    <scope>IDENTIFICATION</scope>
    <source>
        <strain evidence="2">IAEA</strain>
    </source>
</reference>
<sequence length="388" mass="44282">MATSSSSSVKLNAISVMENENELDGVVNEFTEIDDIALLQALSKLDQKVNDDSLNTGSELDTNTENAMGDEIEMDPSCLCVGESQVAVITNTLQIANKKLQHLSVDYNDLYDCFSQAGEVIDYEFILDFTIAMWSDAVQDVRKMMLLNKVNAKHYCRQAIYVVSQLLVERSKTSIDMVRKVFDSQSRIAEIYRIWKAMQQHNLGPALKWSARYSNELKAKKSSLEFELHRLAFLQIILRGMPAQQEAILYARNNFYKFVNNFEKDIPKLMGCFIYLHVGIENSPYKHLISAEMWTEISYVFLKDACHTLGIRKNPHLSVIINAGCIALTALLTVEKITRKVCMYKQIKYDYCFCRQCYLEKFAIFSAIATEYRSGWGICLTDIEAADQ</sequence>
<organism evidence="2 3">
    <name type="scientific">Glossina brevipalpis</name>
    <dbReference type="NCBI Taxonomy" id="37001"/>
    <lineage>
        <taxon>Eukaryota</taxon>
        <taxon>Metazoa</taxon>
        <taxon>Ecdysozoa</taxon>
        <taxon>Arthropoda</taxon>
        <taxon>Hexapoda</taxon>
        <taxon>Insecta</taxon>
        <taxon>Pterygota</taxon>
        <taxon>Neoptera</taxon>
        <taxon>Endopterygota</taxon>
        <taxon>Diptera</taxon>
        <taxon>Brachycera</taxon>
        <taxon>Muscomorpha</taxon>
        <taxon>Hippoboscoidea</taxon>
        <taxon>Glossinidae</taxon>
        <taxon>Glossina</taxon>
    </lineage>
</organism>
<reference evidence="3" key="1">
    <citation type="submission" date="2014-03" db="EMBL/GenBank/DDBJ databases">
        <authorList>
            <person name="Aksoy S."/>
            <person name="Warren W."/>
            <person name="Wilson R.K."/>
        </authorList>
    </citation>
    <scope>NUCLEOTIDE SEQUENCE [LARGE SCALE GENOMIC DNA]</scope>
    <source>
        <strain evidence="3">IAEA</strain>
    </source>
</reference>
<dbReference type="GO" id="GO:0034657">
    <property type="term" value="C:GID complex"/>
    <property type="evidence" value="ECO:0007669"/>
    <property type="project" value="TreeGrafter"/>
</dbReference>
<protein>
    <submittedName>
        <fullName evidence="2">CTLH domain-containing protein</fullName>
    </submittedName>
</protein>
<dbReference type="EnsemblMetazoa" id="GBRI043996-RA">
    <property type="protein sequence ID" value="GBRI043996-PA"/>
    <property type="gene ID" value="GBRI043996"/>
</dbReference>
<dbReference type="GO" id="GO:0005737">
    <property type="term" value="C:cytoplasm"/>
    <property type="evidence" value="ECO:0007669"/>
    <property type="project" value="TreeGrafter"/>
</dbReference>
<dbReference type="Proteomes" id="UP000091820">
    <property type="component" value="Unassembled WGS sequence"/>
</dbReference>
<dbReference type="InterPro" id="IPR045098">
    <property type="entry name" value="Fyv10_fam"/>
</dbReference>
<name>A0A1A9X4J6_9MUSC</name>
<dbReference type="GO" id="GO:0005634">
    <property type="term" value="C:nucleus"/>
    <property type="evidence" value="ECO:0007669"/>
    <property type="project" value="TreeGrafter"/>
</dbReference>
<proteinExistence type="predicted"/>
<dbReference type="InterPro" id="IPR024964">
    <property type="entry name" value="CTLH/CRA"/>
</dbReference>
<dbReference type="PANTHER" id="PTHR12170">
    <property type="entry name" value="MACROPHAGE ERYTHROBLAST ATTACHER-RELATED"/>
    <property type="match status" value="1"/>
</dbReference>